<accession>A7I951</accession>
<dbReference type="InterPro" id="IPR036291">
    <property type="entry name" value="NAD(P)-bd_dom_sf"/>
</dbReference>
<protein>
    <submittedName>
        <fullName evidence="5">Short-chain dehydrogenase/reductase SDR</fullName>
    </submittedName>
</protein>
<sequence length="253" mass="27278">MRDEVILMLNGKVILVTGASRGIGRATAFLAAKNHAQVIVNYQKHADQAESLVSEITALGHSAMAIRADVTCEEEVKEMFRQIREQYGRLDILVNNAGIMKNNLLMMTKIQEYQDVMDVNCKGTFLCTQHAAKIMVRQKAGTIINLASVVGVYGNRGQSAYASSKSFVIGFTKCAAKELGAFNITVNAVAPGFIDTDLTADTRSQVKEDILKNIALGRIGTPDDVAKVIVFLGSDLAGYVSGQVIGVDGCEIM</sequence>
<dbReference type="FunFam" id="3.40.50.720:FF:000115">
    <property type="entry name" value="3-oxoacyl-[acyl-carrier-protein] reductase FabG"/>
    <property type="match status" value="1"/>
</dbReference>
<proteinExistence type="inferred from homology"/>
<dbReference type="SUPFAM" id="SSF51735">
    <property type="entry name" value="NAD(P)-binding Rossmann-fold domains"/>
    <property type="match status" value="1"/>
</dbReference>
<dbReference type="InterPro" id="IPR002347">
    <property type="entry name" value="SDR_fam"/>
</dbReference>
<dbReference type="PROSITE" id="PS00061">
    <property type="entry name" value="ADH_SHORT"/>
    <property type="match status" value="1"/>
</dbReference>
<dbReference type="PRINTS" id="PR00080">
    <property type="entry name" value="SDRFAMILY"/>
</dbReference>
<dbReference type="InterPro" id="IPR050259">
    <property type="entry name" value="SDR"/>
</dbReference>
<dbReference type="Proteomes" id="UP000002408">
    <property type="component" value="Chromosome"/>
</dbReference>
<dbReference type="SMART" id="SM00822">
    <property type="entry name" value="PKS_KR"/>
    <property type="match status" value="1"/>
</dbReference>
<dbReference type="InterPro" id="IPR020904">
    <property type="entry name" value="Sc_DH/Rdtase_CS"/>
</dbReference>
<dbReference type="eggNOG" id="arCOG01259">
    <property type="taxonomic scope" value="Archaea"/>
</dbReference>
<dbReference type="STRING" id="456442.Mboo_1745"/>
<dbReference type="PANTHER" id="PTHR42879:SF2">
    <property type="entry name" value="3-OXOACYL-[ACYL-CARRIER-PROTEIN] REDUCTASE FABG"/>
    <property type="match status" value="1"/>
</dbReference>
<evidence type="ECO:0000256" key="1">
    <source>
        <dbReference type="ARBA" id="ARBA00006484"/>
    </source>
</evidence>
<dbReference type="KEGG" id="mbn:Mboo_1745"/>
<keyword evidence="6" id="KW-1185">Reference proteome</keyword>
<comment type="similarity">
    <text evidence="1">Belongs to the short-chain dehydrogenases/reductases (SDR) family.</text>
</comment>
<evidence type="ECO:0000256" key="2">
    <source>
        <dbReference type="ARBA" id="ARBA00022857"/>
    </source>
</evidence>
<dbReference type="Gene3D" id="3.40.50.720">
    <property type="entry name" value="NAD(P)-binding Rossmann-like Domain"/>
    <property type="match status" value="1"/>
</dbReference>
<dbReference type="HOGENOM" id="CLU_010194_1_3_2"/>
<dbReference type="GO" id="GO:0016491">
    <property type="term" value="F:oxidoreductase activity"/>
    <property type="evidence" value="ECO:0007669"/>
    <property type="project" value="UniProtKB-KW"/>
</dbReference>
<dbReference type="Pfam" id="PF13561">
    <property type="entry name" value="adh_short_C2"/>
    <property type="match status" value="1"/>
</dbReference>
<name>A7I951_METB6</name>
<dbReference type="NCBIfam" id="NF005559">
    <property type="entry name" value="PRK07231.1"/>
    <property type="match status" value="1"/>
</dbReference>
<dbReference type="EMBL" id="CP000780">
    <property type="protein sequence ID" value="ABS56262.1"/>
    <property type="molecule type" value="Genomic_DNA"/>
</dbReference>
<dbReference type="AlphaFoldDB" id="A7I951"/>
<dbReference type="GO" id="GO:0032787">
    <property type="term" value="P:monocarboxylic acid metabolic process"/>
    <property type="evidence" value="ECO:0007669"/>
    <property type="project" value="UniProtKB-ARBA"/>
</dbReference>
<evidence type="ECO:0000256" key="3">
    <source>
        <dbReference type="ARBA" id="ARBA00023002"/>
    </source>
</evidence>
<dbReference type="NCBIfam" id="NF009466">
    <property type="entry name" value="PRK12826.1-2"/>
    <property type="match status" value="1"/>
</dbReference>
<evidence type="ECO:0000313" key="6">
    <source>
        <dbReference type="Proteomes" id="UP000002408"/>
    </source>
</evidence>
<evidence type="ECO:0000259" key="4">
    <source>
        <dbReference type="SMART" id="SM00822"/>
    </source>
</evidence>
<keyword evidence="3" id="KW-0560">Oxidoreductase</keyword>
<evidence type="ECO:0000313" key="5">
    <source>
        <dbReference type="EMBL" id="ABS56262.1"/>
    </source>
</evidence>
<feature type="domain" description="Ketoreductase" evidence="4">
    <location>
        <begin position="12"/>
        <end position="192"/>
    </location>
</feature>
<dbReference type="PANTHER" id="PTHR42879">
    <property type="entry name" value="3-OXOACYL-(ACYL-CARRIER-PROTEIN) REDUCTASE"/>
    <property type="match status" value="1"/>
</dbReference>
<dbReference type="InterPro" id="IPR057326">
    <property type="entry name" value="KR_dom"/>
</dbReference>
<dbReference type="PRINTS" id="PR00081">
    <property type="entry name" value="GDHRDH"/>
</dbReference>
<gene>
    <name evidence="5" type="ordered locus">Mboo_1745</name>
</gene>
<organism evidence="5 6">
    <name type="scientific">Methanoregula boonei (strain DSM 21154 / JCM 14090 / 6A8)</name>
    <dbReference type="NCBI Taxonomy" id="456442"/>
    <lineage>
        <taxon>Archaea</taxon>
        <taxon>Methanobacteriati</taxon>
        <taxon>Methanobacteriota</taxon>
        <taxon>Stenosarchaea group</taxon>
        <taxon>Methanomicrobia</taxon>
        <taxon>Methanomicrobiales</taxon>
        <taxon>Methanoregulaceae</taxon>
        <taxon>Methanoregula</taxon>
    </lineage>
</organism>
<reference evidence="6" key="1">
    <citation type="journal article" date="2015" name="Microbiology">
        <title>Genome of Methanoregula boonei 6A8 reveals adaptations to oligotrophic peatland environments.</title>
        <authorList>
            <person name="Braeuer S."/>
            <person name="Cadillo-Quiroz H."/>
            <person name="Kyrpides N."/>
            <person name="Woyke T."/>
            <person name="Goodwin L."/>
            <person name="Detter C."/>
            <person name="Podell S."/>
            <person name="Yavitt J.B."/>
            <person name="Zinder S.H."/>
        </authorList>
    </citation>
    <scope>NUCLEOTIDE SEQUENCE [LARGE SCALE GENOMIC DNA]</scope>
    <source>
        <strain evidence="6">DSM 21154 / JCM 14090 / 6A8</strain>
    </source>
</reference>
<keyword evidence="2" id="KW-0521">NADP</keyword>